<dbReference type="SUPFAM" id="SSF53649">
    <property type="entry name" value="Alkaline phosphatase-like"/>
    <property type="match status" value="1"/>
</dbReference>
<dbReference type="OrthoDB" id="127333at2"/>
<dbReference type="PANTHER" id="PTHR43737:SF1">
    <property type="entry name" value="DUF1501 DOMAIN-CONTAINING PROTEIN"/>
    <property type="match status" value="1"/>
</dbReference>
<accession>A0A518DSW3</accession>
<evidence type="ECO:0000313" key="1">
    <source>
        <dbReference type="EMBL" id="QDU94930.1"/>
    </source>
</evidence>
<dbReference type="PROSITE" id="PS51318">
    <property type="entry name" value="TAT"/>
    <property type="match status" value="1"/>
</dbReference>
<reference evidence="1 2" key="1">
    <citation type="submission" date="2019-02" db="EMBL/GenBank/DDBJ databases">
        <title>Deep-cultivation of Planctomycetes and their phenomic and genomic characterization uncovers novel biology.</title>
        <authorList>
            <person name="Wiegand S."/>
            <person name="Jogler M."/>
            <person name="Boedeker C."/>
            <person name="Pinto D."/>
            <person name="Vollmers J."/>
            <person name="Rivas-Marin E."/>
            <person name="Kohn T."/>
            <person name="Peeters S.H."/>
            <person name="Heuer A."/>
            <person name="Rast P."/>
            <person name="Oberbeckmann S."/>
            <person name="Bunk B."/>
            <person name="Jeske O."/>
            <person name="Meyerdierks A."/>
            <person name="Storesund J.E."/>
            <person name="Kallscheuer N."/>
            <person name="Luecker S."/>
            <person name="Lage O.M."/>
            <person name="Pohl T."/>
            <person name="Merkel B.J."/>
            <person name="Hornburger P."/>
            <person name="Mueller R.-W."/>
            <person name="Bruemmer F."/>
            <person name="Labrenz M."/>
            <person name="Spormann A.M."/>
            <person name="Op den Camp H."/>
            <person name="Overmann J."/>
            <person name="Amann R."/>
            <person name="Jetten M.S.M."/>
            <person name="Mascher T."/>
            <person name="Medema M.H."/>
            <person name="Devos D.P."/>
            <person name="Kaster A.-K."/>
            <person name="Ovreas L."/>
            <person name="Rohde M."/>
            <person name="Galperin M.Y."/>
            <person name="Jogler C."/>
        </authorList>
    </citation>
    <scope>NUCLEOTIDE SEQUENCE [LARGE SCALE GENOMIC DNA]</scope>
    <source>
        <strain evidence="1 2">Pla85_3_4</strain>
    </source>
</reference>
<gene>
    <name evidence="1" type="ORF">Pla8534_27380</name>
</gene>
<dbReference type="InterPro" id="IPR017850">
    <property type="entry name" value="Alkaline_phosphatase_core_sf"/>
</dbReference>
<proteinExistence type="predicted"/>
<dbReference type="RefSeq" id="WP_145053720.1">
    <property type="nucleotide sequence ID" value="NZ_CP036433.1"/>
</dbReference>
<dbReference type="InterPro" id="IPR010869">
    <property type="entry name" value="DUF1501"/>
</dbReference>
<dbReference type="Proteomes" id="UP000317648">
    <property type="component" value="Chromosome"/>
</dbReference>
<dbReference type="KEGG" id="lcre:Pla8534_27380"/>
<sequence>MHPDPSLEQQQSLTRRALFQQGAVGLGAAALSSLLGGSAQAEPETRVGGLPQLPHFPPKAKRVIYLFMNGAPTHVDLFDYKPKLKELHGQPVPESYISNKRFSTMTGNAQGKLLLGPIEPFRQRGASGSWVSELLPHTAAIADDLCFVKSLHTEAVNHAPAITFFLTGSEMAGRPSLGSWLTYGLGNATENLPGFCVMTSISKDTTCGQIFYDYYWGSGFLPSRFQGVKFRAGGDPVLYLSSPPGMSRPVRRGMLDDLAELNEIQQAEIGDPEIAARISQYEMAYKMQASVPELTDLSDEPQHVLDLYGPNVLERGSFAYNCLMARRLAERGVRYTQLMHAGWDQHGSITTELYAQCRDTDQPSAGLVQDLKQRGMLDDTLVIWGGEFGRTPFLQGSLDNRPKWGRDHHPYAFTSWLAGGGVKPGISYGASDDLAIDVVENPVHVHDFQATLLHLLGIDHERLTYRFQGRRYRLTDVHGHVVRDILA</sequence>
<name>A0A518DSW3_9BACT</name>
<dbReference type="Pfam" id="PF07394">
    <property type="entry name" value="DUF1501"/>
    <property type="match status" value="1"/>
</dbReference>
<dbReference type="Gene3D" id="3.40.720.10">
    <property type="entry name" value="Alkaline Phosphatase, subunit A"/>
    <property type="match status" value="1"/>
</dbReference>
<keyword evidence="2" id="KW-1185">Reference proteome</keyword>
<organism evidence="1 2">
    <name type="scientific">Lignipirellula cremea</name>
    <dbReference type="NCBI Taxonomy" id="2528010"/>
    <lineage>
        <taxon>Bacteria</taxon>
        <taxon>Pseudomonadati</taxon>
        <taxon>Planctomycetota</taxon>
        <taxon>Planctomycetia</taxon>
        <taxon>Pirellulales</taxon>
        <taxon>Pirellulaceae</taxon>
        <taxon>Lignipirellula</taxon>
    </lineage>
</organism>
<dbReference type="InterPro" id="IPR006311">
    <property type="entry name" value="TAT_signal"/>
</dbReference>
<dbReference type="PANTHER" id="PTHR43737">
    <property type="entry name" value="BLL7424 PROTEIN"/>
    <property type="match status" value="1"/>
</dbReference>
<evidence type="ECO:0008006" key="3">
    <source>
        <dbReference type="Google" id="ProtNLM"/>
    </source>
</evidence>
<evidence type="ECO:0000313" key="2">
    <source>
        <dbReference type="Proteomes" id="UP000317648"/>
    </source>
</evidence>
<dbReference type="EMBL" id="CP036433">
    <property type="protein sequence ID" value="QDU94930.1"/>
    <property type="molecule type" value="Genomic_DNA"/>
</dbReference>
<protein>
    <recommendedName>
        <fullName evidence="3">Sulfatase</fullName>
    </recommendedName>
</protein>
<dbReference type="AlphaFoldDB" id="A0A518DSW3"/>